<evidence type="ECO:0000256" key="10">
    <source>
        <dbReference type="SAM" id="Phobius"/>
    </source>
</evidence>
<feature type="transmembrane region" description="Helical" evidence="10">
    <location>
        <begin position="284"/>
        <end position="305"/>
    </location>
</feature>
<feature type="transmembrane region" description="Helical" evidence="10">
    <location>
        <begin position="123"/>
        <end position="143"/>
    </location>
</feature>
<feature type="compositionally biased region" description="Low complexity" evidence="9">
    <location>
        <begin position="445"/>
        <end position="457"/>
    </location>
</feature>
<name>L1MEP7_9CORY</name>
<feature type="transmembrane region" description="Helical" evidence="10">
    <location>
        <begin position="414"/>
        <end position="431"/>
    </location>
</feature>
<feature type="transmembrane region" description="Helical" evidence="10">
    <location>
        <begin position="229"/>
        <end position="251"/>
    </location>
</feature>
<dbReference type="GO" id="GO:0015820">
    <property type="term" value="P:L-leucine transport"/>
    <property type="evidence" value="ECO:0007669"/>
    <property type="project" value="TreeGrafter"/>
</dbReference>
<feature type="transmembrane region" description="Helical" evidence="10">
    <location>
        <begin position="196"/>
        <end position="217"/>
    </location>
</feature>
<dbReference type="OrthoDB" id="9783920at2"/>
<feature type="transmembrane region" description="Helical" evidence="10">
    <location>
        <begin position="155"/>
        <end position="176"/>
    </location>
</feature>
<dbReference type="GO" id="GO:0005304">
    <property type="term" value="F:L-valine transmembrane transporter activity"/>
    <property type="evidence" value="ECO:0007669"/>
    <property type="project" value="TreeGrafter"/>
</dbReference>
<evidence type="ECO:0000256" key="1">
    <source>
        <dbReference type="ARBA" id="ARBA00004651"/>
    </source>
</evidence>
<gene>
    <name evidence="11" type="ORF">HMPREF9997_01862</name>
</gene>
<dbReference type="InterPro" id="IPR004685">
    <property type="entry name" value="Brnchd-chn_aa_trnsp_Livcs"/>
</dbReference>
<dbReference type="PATRIC" id="fig|1035195.3.peg.1683"/>
<evidence type="ECO:0000256" key="4">
    <source>
        <dbReference type="ARBA" id="ARBA00022475"/>
    </source>
</evidence>
<keyword evidence="6" id="KW-0029">Amino-acid transport</keyword>
<sequence>MEQVIQSTRNKRLVFLATLMLFSMYFGAGNLIFPPILGAQSGEGFSLAIVGFLLTGVALPVVAVIAIARTGSDVFDLSMRGGKVFGVAFPVLVYLAIGAFYALPRTAVVSYSTAIVPLTGWSSGIASTAFFVGFFAVALALAFNPHGLIDKLGKWLTPALLILLVVLVALAAMRLHPTETDAINKYATHPLSTGLIEGYFTMDSLASLAFGILVVSALRHSTKTTGSTLARLVSIAACGAGLLLGLIYVGLGLVGHLIPDSHSYSNGAELLAAAAEQTMGRTGLIIFGAIVLLACMTTAVGLIGATSEFFNRLLPGVSYRAWAVIFSLVSFAVSTTGLETVLSIAGPIIGFLYPSAITLVLLTLLEPLLPVRLHYGFRFALTVSVVWAALMSLSDIGLSFLEPLISWSPAHAQQLGWVAPTLVLAAVGFAVDMVRKKETPEAEPETSTADESAEASV</sequence>
<evidence type="ECO:0000313" key="11">
    <source>
        <dbReference type="EMBL" id="EKX89391.1"/>
    </source>
</evidence>
<dbReference type="NCBIfam" id="TIGR00796">
    <property type="entry name" value="livcs"/>
    <property type="match status" value="1"/>
</dbReference>
<keyword evidence="7 10" id="KW-1133">Transmembrane helix</keyword>
<dbReference type="GO" id="GO:0015188">
    <property type="term" value="F:L-isoleucine transmembrane transporter activity"/>
    <property type="evidence" value="ECO:0007669"/>
    <property type="project" value="TreeGrafter"/>
</dbReference>
<dbReference type="PANTHER" id="PTHR30588">
    <property type="entry name" value="BRANCHED-CHAIN AMINO ACID TRANSPORT SYSTEM 2 CARRIER PROTEIN"/>
    <property type="match status" value="1"/>
</dbReference>
<protein>
    <submittedName>
        <fullName evidence="11">Branched-chain amino acid transport system II carrier protein</fullName>
    </submittedName>
</protein>
<feature type="transmembrane region" description="Helical" evidence="10">
    <location>
        <begin position="344"/>
        <end position="365"/>
    </location>
</feature>
<evidence type="ECO:0000256" key="8">
    <source>
        <dbReference type="ARBA" id="ARBA00023136"/>
    </source>
</evidence>
<evidence type="ECO:0000256" key="5">
    <source>
        <dbReference type="ARBA" id="ARBA00022692"/>
    </source>
</evidence>
<dbReference type="HOGENOM" id="CLU_036807_0_1_11"/>
<keyword evidence="12" id="KW-1185">Reference proteome</keyword>
<keyword evidence="5 10" id="KW-0812">Transmembrane</keyword>
<dbReference type="Proteomes" id="UP000010445">
    <property type="component" value="Unassembled WGS sequence"/>
</dbReference>
<dbReference type="Pfam" id="PF05525">
    <property type="entry name" value="Branch_AA_trans"/>
    <property type="match status" value="1"/>
</dbReference>
<feature type="transmembrane region" description="Helical" evidence="10">
    <location>
        <begin position="317"/>
        <end position="338"/>
    </location>
</feature>
<feature type="transmembrane region" description="Helical" evidence="10">
    <location>
        <begin position="84"/>
        <end position="103"/>
    </location>
</feature>
<comment type="subcellular location">
    <subcellularLocation>
        <location evidence="1">Cell membrane</location>
        <topology evidence="1">Multi-pass membrane protein</topology>
    </subcellularLocation>
</comment>
<accession>L1MEP7</accession>
<evidence type="ECO:0000256" key="7">
    <source>
        <dbReference type="ARBA" id="ARBA00022989"/>
    </source>
</evidence>
<dbReference type="RefSeq" id="WP_006064087.1">
    <property type="nucleotide sequence ID" value="NZ_KB290831.1"/>
</dbReference>
<feature type="region of interest" description="Disordered" evidence="9">
    <location>
        <begin position="438"/>
        <end position="457"/>
    </location>
</feature>
<keyword evidence="3" id="KW-0813">Transport</keyword>
<organism evidence="11 12">
    <name type="scientific">Corynebacterium durum F0235</name>
    <dbReference type="NCBI Taxonomy" id="1035195"/>
    <lineage>
        <taxon>Bacteria</taxon>
        <taxon>Bacillati</taxon>
        <taxon>Actinomycetota</taxon>
        <taxon>Actinomycetes</taxon>
        <taxon>Mycobacteriales</taxon>
        <taxon>Corynebacteriaceae</taxon>
        <taxon>Corynebacterium</taxon>
    </lineage>
</organism>
<dbReference type="Gene3D" id="1.20.1740.10">
    <property type="entry name" value="Amino acid/polyamine transporter I"/>
    <property type="match status" value="1"/>
</dbReference>
<dbReference type="GO" id="GO:0005886">
    <property type="term" value="C:plasma membrane"/>
    <property type="evidence" value="ECO:0007669"/>
    <property type="project" value="UniProtKB-SubCell"/>
</dbReference>
<dbReference type="STRING" id="1035195.HMPREF9997_01862"/>
<dbReference type="GO" id="GO:0015818">
    <property type="term" value="P:isoleucine transport"/>
    <property type="evidence" value="ECO:0007669"/>
    <property type="project" value="TreeGrafter"/>
</dbReference>
<comment type="similarity">
    <text evidence="2">Belongs to the branched chain amino acid transporter family.</text>
</comment>
<comment type="caution">
    <text evidence="11">The sequence shown here is derived from an EMBL/GenBank/DDBJ whole genome shotgun (WGS) entry which is preliminary data.</text>
</comment>
<feature type="transmembrane region" description="Helical" evidence="10">
    <location>
        <begin position="377"/>
        <end position="394"/>
    </location>
</feature>
<keyword evidence="4" id="KW-1003">Cell membrane</keyword>
<evidence type="ECO:0000256" key="3">
    <source>
        <dbReference type="ARBA" id="ARBA00022448"/>
    </source>
</evidence>
<feature type="transmembrane region" description="Helical" evidence="10">
    <location>
        <begin position="12"/>
        <end position="33"/>
    </location>
</feature>
<dbReference type="GO" id="GO:0015190">
    <property type="term" value="F:L-leucine transmembrane transporter activity"/>
    <property type="evidence" value="ECO:0007669"/>
    <property type="project" value="TreeGrafter"/>
</dbReference>
<evidence type="ECO:0000256" key="9">
    <source>
        <dbReference type="SAM" id="MobiDB-lite"/>
    </source>
</evidence>
<dbReference type="EMBL" id="AMEM01000024">
    <property type="protein sequence ID" value="EKX89391.1"/>
    <property type="molecule type" value="Genomic_DNA"/>
</dbReference>
<dbReference type="PANTHER" id="PTHR30588:SF7">
    <property type="entry name" value="BRANCHED-CHAIN AMINO ACID CARRIER PROTEIN SAOUHSC_01411-RELATED"/>
    <property type="match status" value="1"/>
</dbReference>
<evidence type="ECO:0000256" key="6">
    <source>
        <dbReference type="ARBA" id="ARBA00022970"/>
    </source>
</evidence>
<dbReference type="eggNOG" id="COG1114">
    <property type="taxonomic scope" value="Bacteria"/>
</dbReference>
<reference evidence="11 12" key="1">
    <citation type="submission" date="2012-05" db="EMBL/GenBank/DDBJ databases">
        <authorList>
            <person name="Weinstock G."/>
            <person name="Sodergren E."/>
            <person name="Lobos E.A."/>
            <person name="Fulton L."/>
            <person name="Fulton R."/>
            <person name="Courtney L."/>
            <person name="Fronick C."/>
            <person name="O'Laughlin M."/>
            <person name="Godfrey J."/>
            <person name="Wilson R.M."/>
            <person name="Miner T."/>
            <person name="Farmer C."/>
            <person name="Delehaunty K."/>
            <person name="Cordes M."/>
            <person name="Minx P."/>
            <person name="Tomlinson C."/>
            <person name="Chen J."/>
            <person name="Wollam A."/>
            <person name="Pepin K.H."/>
            <person name="Bhonagiri V."/>
            <person name="Zhang X."/>
            <person name="Suruliraj S."/>
            <person name="Warren W."/>
            <person name="Mitreva M."/>
            <person name="Mardis E.R."/>
            <person name="Wilson R.K."/>
        </authorList>
    </citation>
    <scope>NUCLEOTIDE SEQUENCE [LARGE SCALE GENOMIC DNA]</scope>
    <source>
        <strain evidence="11 12">F0235</strain>
    </source>
</reference>
<evidence type="ECO:0000313" key="12">
    <source>
        <dbReference type="Proteomes" id="UP000010445"/>
    </source>
</evidence>
<dbReference type="AlphaFoldDB" id="L1MEP7"/>
<keyword evidence="8 10" id="KW-0472">Membrane</keyword>
<feature type="transmembrane region" description="Helical" evidence="10">
    <location>
        <begin position="45"/>
        <end position="68"/>
    </location>
</feature>
<evidence type="ECO:0000256" key="2">
    <source>
        <dbReference type="ARBA" id="ARBA00008540"/>
    </source>
</evidence>
<proteinExistence type="inferred from homology"/>